<dbReference type="PROSITE" id="PS00397">
    <property type="entry name" value="RECOMBINASES_1"/>
    <property type="match status" value="1"/>
</dbReference>
<dbReference type="Pfam" id="PF13408">
    <property type="entry name" value="Zn_ribbon_recom"/>
    <property type="match status" value="1"/>
</dbReference>
<dbReference type="CDD" id="cd00338">
    <property type="entry name" value="Ser_Recombinase"/>
    <property type="match status" value="1"/>
</dbReference>
<evidence type="ECO:0000256" key="4">
    <source>
        <dbReference type="PROSITE-ProRule" id="PRU10137"/>
    </source>
</evidence>
<evidence type="ECO:0000313" key="9">
    <source>
        <dbReference type="Proteomes" id="UP001057134"/>
    </source>
</evidence>
<dbReference type="Pfam" id="PF07508">
    <property type="entry name" value="Recombinase"/>
    <property type="match status" value="1"/>
</dbReference>
<protein>
    <submittedName>
        <fullName evidence="8">DNA-invertase from lambdoid prophage Rac</fullName>
    </submittedName>
</protein>
<dbReference type="InterPro" id="IPR006118">
    <property type="entry name" value="Recombinase_CS"/>
</dbReference>
<dbReference type="InterPro" id="IPR006119">
    <property type="entry name" value="Resolv_N"/>
</dbReference>
<dbReference type="Gene3D" id="3.90.1750.20">
    <property type="entry name" value="Putative Large Serine Recombinase, Chain B, Domain 2"/>
    <property type="match status" value="1"/>
</dbReference>
<evidence type="ECO:0000259" key="6">
    <source>
        <dbReference type="PROSITE" id="PS51736"/>
    </source>
</evidence>
<reference evidence="8" key="2">
    <citation type="journal article" date="2021" name="J Anim Sci Technol">
        <title>Complete genome sequence of Paenibacillus konkukensis sp. nov. SK3146 as a potential probiotic strain.</title>
        <authorList>
            <person name="Jung H.I."/>
            <person name="Park S."/>
            <person name="Niu K.M."/>
            <person name="Lee S.W."/>
            <person name="Kothari D."/>
            <person name="Yi K.J."/>
            <person name="Kim S.K."/>
        </authorList>
    </citation>
    <scope>NUCLEOTIDE SEQUENCE</scope>
    <source>
        <strain evidence="8">SK3146</strain>
    </source>
</reference>
<name>A0ABY4RPV9_9BACL</name>
<organism evidence="8 9">
    <name type="scientific">Paenibacillus konkukensis</name>
    <dbReference type="NCBI Taxonomy" id="2020716"/>
    <lineage>
        <taxon>Bacteria</taxon>
        <taxon>Bacillati</taxon>
        <taxon>Bacillota</taxon>
        <taxon>Bacilli</taxon>
        <taxon>Bacillales</taxon>
        <taxon>Paenibacillaceae</taxon>
        <taxon>Paenibacillus</taxon>
    </lineage>
</organism>
<dbReference type="PROSITE" id="PS51736">
    <property type="entry name" value="RECOMBINASES_3"/>
    <property type="match status" value="1"/>
</dbReference>
<evidence type="ECO:0000256" key="1">
    <source>
        <dbReference type="ARBA" id="ARBA00022908"/>
    </source>
</evidence>
<reference evidence="8" key="1">
    <citation type="submission" date="2018-02" db="EMBL/GenBank/DDBJ databases">
        <authorList>
            <person name="Kim S.-K."/>
            <person name="Jung H.-I."/>
            <person name="Lee S.-W."/>
        </authorList>
    </citation>
    <scope>NUCLEOTIDE SEQUENCE</scope>
    <source>
        <strain evidence="8">SK3146</strain>
    </source>
</reference>
<dbReference type="InterPro" id="IPR011109">
    <property type="entry name" value="DNA_bind_recombinase_dom"/>
</dbReference>
<dbReference type="PROSITE" id="PS51737">
    <property type="entry name" value="RECOMBINASE_DNA_BIND"/>
    <property type="match status" value="1"/>
</dbReference>
<feature type="active site" description="O-(5'-phospho-DNA)-serine intermediate" evidence="4">
    <location>
        <position position="13"/>
    </location>
</feature>
<evidence type="ECO:0000256" key="5">
    <source>
        <dbReference type="SAM" id="MobiDB-lite"/>
    </source>
</evidence>
<feature type="domain" description="Resolvase/invertase-type recombinase catalytic" evidence="6">
    <location>
        <begin position="5"/>
        <end position="153"/>
    </location>
</feature>
<dbReference type="InterPro" id="IPR038109">
    <property type="entry name" value="DNA_bind_recomb_sf"/>
</dbReference>
<keyword evidence="2" id="KW-0238">DNA-binding</keyword>
<dbReference type="SUPFAM" id="SSF53041">
    <property type="entry name" value="Resolvase-like"/>
    <property type="match status" value="1"/>
</dbReference>
<keyword evidence="3" id="KW-0233">DNA recombination</keyword>
<evidence type="ECO:0000313" key="8">
    <source>
        <dbReference type="EMBL" id="UQZ84531.1"/>
    </source>
</evidence>
<dbReference type="InterPro" id="IPR025827">
    <property type="entry name" value="Zn_ribbon_recom_dom"/>
</dbReference>
<gene>
    <name evidence="8" type="primary">pinR</name>
    <name evidence="8" type="ORF">SK3146_03786</name>
</gene>
<dbReference type="PANTHER" id="PTHR30461">
    <property type="entry name" value="DNA-INVERTASE FROM LAMBDOID PROPHAGE"/>
    <property type="match status" value="1"/>
</dbReference>
<evidence type="ECO:0000259" key="7">
    <source>
        <dbReference type="PROSITE" id="PS51737"/>
    </source>
</evidence>
<dbReference type="Proteomes" id="UP001057134">
    <property type="component" value="Chromosome"/>
</dbReference>
<keyword evidence="9" id="KW-1185">Reference proteome</keyword>
<feature type="compositionally biased region" description="Polar residues" evidence="5">
    <location>
        <begin position="763"/>
        <end position="781"/>
    </location>
</feature>
<evidence type="ECO:0000256" key="3">
    <source>
        <dbReference type="ARBA" id="ARBA00023172"/>
    </source>
</evidence>
<dbReference type="EMBL" id="CP027059">
    <property type="protein sequence ID" value="UQZ84531.1"/>
    <property type="molecule type" value="Genomic_DNA"/>
</dbReference>
<sequence length="781" mass="88686">MSKLKAVIYARVSTEEQAKEGFSIAAQIAELEKYAGLNNLEIVERYIDEGASGKSIKGRSQLIKLLKDAEQQKFQIVMLYKLDRLARKLRDQLEISDTLVNSNIKLVSLKENFDTSTPTGMMTFQMFGMIAELERSNIIERGKLGQQQRAREGKYNGGVVLGYNNINKELVVNESEAIIVKKIFEYADQGLGLKAITRRLNEAGYRSKQGKPFSTNGIKTILNNPIYIGKIRYNQVENWSEKRRKGKNPNFILTDGIHEPIIAKELWDRVHSAIQKRSYKPSRSYTPYILSGILKCPACGHGMVPARSKGGSGEQYRYYVCGQFHNKGASVCRSNMIKAEYAEQQVMDELHRIVAKPYILRKLVDHINQQRSNAELPLLDEKKVVEQQIAKIQRKLKSLKEGIMNDPDLADIFKPDLLATQSELHSLQKRLDEIAVSEAQYDNKPVDYDSLHNLLAKVQDALNHADKDEQKALLRLLIQSIHISKDKPSRRESRHIERIILHFDFAIESLHSDTAELVRRMAKYSESIAPIHPSALDYMNNLTEISYGDLMESLSILPLKAIRFPPHNLKRAVHLLHQHQPHKLMRQSHAPERQLQFGARQHRGGQPQRAPDDEGHVAAPVRGQALHMPRELLARERLAVDSERHDVGVALDLREDAFALALAHERLLRGAHRLRCPLVGHLADLHLGVRAKALDVLGDALHEIRFLQLAYGNNLDLHNATTSFHPAFSFAFSSCSRTAAAYLRFPHKKRRPSSQRGHERPSSFASGYTTRNLARSIQRSQ</sequence>
<dbReference type="PANTHER" id="PTHR30461:SF23">
    <property type="entry name" value="DNA RECOMBINASE-RELATED"/>
    <property type="match status" value="1"/>
</dbReference>
<dbReference type="Pfam" id="PF00239">
    <property type="entry name" value="Resolvase"/>
    <property type="match status" value="1"/>
</dbReference>
<keyword evidence="1" id="KW-0229">DNA integration</keyword>
<dbReference type="SMART" id="SM00857">
    <property type="entry name" value="Resolvase"/>
    <property type="match status" value="1"/>
</dbReference>
<accession>A0ABY4RPV9</accession>
<dbReference type="InterPro" id="IPR036162">
    <property type="entry name" value="Resolvase-like_N_sf"/>
</dbReference>
<evidence type="ECO:0000256" key="2">
    <source>
        <dbReference type="ARBA" id="ARBA00023125"/>
    </source>
</evidence>
<feature type="region of interest" description="Disordered" evidence="5">
    <location>
        <begin position="747"/>
        <end position="781"/>
    </location>
</feature>
<feature type="domain" description="Recombinase" evidence="7">
    <location>
        <begin position="160"/>
        <end position="281"/>
    </location>
</feature>
<proteinExistence type="predicted"/>
<dbReference type="InterPro" id="IPR050639">
    <property type="entry name" value="SSR_resolvase"/>
</dbReference>
<dbReference type="Gene3D" id="3.40.50.1390">
    <property type="entry name" value="Resolvase, N-terminal catalytic domain"/>
    <property type="match status" value="1"/>
</dbReference>